<dbReference type="Proteomes" id="UP001285441">
    <property type="component" value="Unassembled WGS sequence"/>
</dbReference>
<dbReference type="AlphaFoldDB" id="A0AAE0K5P0"/>
<gene>
    <name evidence="2" type="ORF">B0H63DRAFT_564361</name>
</gene>
<proteinExistence type="predicted"/>
<sequence>MTMLSEFATSHWAAALGTWGLSTLRPMGGTMSWVKLNWTSSLSSEHRIHISKKRRDRTSQTLVANGPEGSSSLVGSQLRPALNPGVQAMLSAEWTRKLFDENGDGLQSRASIAA</sequence>
<protein>
    <submittedName>
        <fullName evidence="2">Uncharacterized protein</fullName>
    </submittedName>
</protein>
<feature type="region of interest" description="Disordered" evidence="1">
    <location>
        <begin position="49"/>
        <end position="78"/>
    </location>
</feature>
<evidence type="ECO:0000256" key="1">
    <source>
        <dbReference type="SAM" id="MobiDB-lite"/>
    </source>
</evidence>
<feature type="compositionally biased region" description="Polar residues" evidence="1">
    <location>
        <begin position="59"/>
        <end position="75"/>
    </location>
</feature>
<accession>A0AAE0K5P0</accession>
<dbReference type="EMBL" id="JAULSW010000009">
    <property type="protein sequence ID" value="KAK3370135.1"/>
    <property type="molecule type" value="Genomic_DNA"/>
</dbReference>
<reference evidence="2" key="2">
    <citation type="submission" date="2023-06" db="EMBL/GenBank/DDBJ databases">
        <authorList>
            <consortium name="Lawrence Berkeley National Laboratory"/>
            <person name="Haridas S."/>
            <person name="Hensen N."/>
            <person name="Bonometti L."/>
            <person name="Westerberg I."/>
            <person name="Brannstrom I.O."/>
            <person name="Guillou S."/>
            <person name="Cros-Aarteil S."/>
            <person name="Calhoun S."/>
            <person name="Kuo A."/>
            <person name="Mondo S."/>
            <person name="Pangilinan J."/>
            <person name="Riley R."/>
            <person name="LaButti K."/>
            <person name="Andreopoulos B."/>
            <person name="Lipzen A."/>
            <person name="Chen C."/>
            <person name="Yanf M."/>
            <person name="Daum C."/>
            <person name="Ng V."/>
            <person name="Clum A."/>
            <person name="Steindorff A."/>
            <person name="Ohm R."/>
            <person name="Martin F."/>
            <person name="Silar P."/>
            <person name="Natvig D."/>
            <person name="Lalanne C."/>
            <person name="Gautier V."/>
            <person name="Ament-velasquez S.L."/>
            <person name="Kruys A."/>
            <person name="Hutchinson M.I."/>
            <person name="Powell A.J."/>
            <person name="Barry K."/>
            <person name="Miller A.N."/>
            <person name="Grigoriev I.V."/>
            <person name="Debuchy R."/>
            <person name="Gladieux P."/>
            <person name="Thoren M.H."/>
            <person name="Johannesson H."/>
        </authorList>
    </citation>
    <scope>NUCLEOTIDE SEQUENCE</scope>
    <source>
        <strain evidence="2">CBS 232.78</strain>
    </source>
</reference>
<name>A0AAE0K5P0_9PEZI</name>
<keyword evidence="3" id="KW-1185">Reference proteome</keyword>
<evidence type="ECO:0000313" key="3">
    <source>
        <dbReference type="Proteomes" id="UP001285441"/>
    </source>
</evidence>
<reference evidence="2" key="1">
    <citation type="journal article" date="2023" name="Mol. Phylogenet. Evol.">
        <title>Genome-scale phylogeny and comparative genomics of the fungal order Sordariales.</title>
        <authorList>
            <person name="Hensen N."/>
            <person name="Bonometti L."/>
            <person name="Westerberg I."/>
            <person name="Brannstrom I.O."/>
            <person name="Guillou S."/>
            <person name="Cros-Aarteil S."/>
            <person name="Calhoun S."/>
            <person name="Haridas S."/>
            <person name="Kuo A."/>
            <person name="Mondo S."/>
            <person name="Pangilinan J."/>
            <person name="Riley R."/>
            <person name="LaButti K."/>
            <person name="Andreopoulos B."/>
            <person name="Lipzen A."/>
            <person name="Chen C."/>
            <person name="Yan M."/>
            <person name="Daum C."/>
            <person name="Ng V."/>
            <person name="Clum A."/>
            <person name="Steindorff A."/>
            <person name="Ohm R.A."/>
            <person name="Martin F."/>
            <person name="Silar P."/>
            <person name="Natvig D.O."/>
            <person name="Lalanne C."/>
            <person name="Gautier V."/>
            <person name="Ament-Velasquez S.L."/>
            <person name="Kruys A."/>
            <person name="Hutchinson M.I."/>
            <person name="Powell A.J."/>
            <person name="Barry K."/>
            <person name="Miller A.N."/>
            <person name="Grigoriev I.V."/>
            <person name="Debuchy R."/>
            <person name="Gladieux P."/>
            <person name="Hiltunen Thoren M."/>
            <person name="Johannesson H."/>
        </authorList>
    </citation>
    <scope>NUCLEOTIDE SEQUENCE</scope>
    <source>
        <strain evidence="2">CBS 232.78</strain>
    </source>
</reference>
<evidence type="ECO:0000313" key="2">
    <source>
        <dbReference type="EMBL" id="KAK3370135.1"/>
    </source>
</evidence>
<comment type="caution">
    <text evidence="2">The sequence shown here is derived from an EMBL/GenBank/DDBJ whole genome shotgun (WGS) entry which is preliminary data.</text>
</comment>
<organism evidence="2 3">
    <name type="scientific">Podospora didyma</name>
    <dbReference type="NCBI Taxonomy" id="330526"/>
    <lineage>
        <taxon>Eukaryota</taxon>
        <taxon>Fungi</taxon>
        <taxon>Dikarya</taxon>
        <taxon>Ascomycota</taxon>
        <taxon>Pezizomycotina</taxon>
        <taxon>Sordariomycetes</taxon>
        <taxon>Sordariomycetidae</taxon>
        <taxon>Sordariales</taxon>
        <taxon>Podosporaceae</taxon>
        <taxon>Podospora</taxon>
    </lineage>
</organism>